<feature type="active site" description="Charge relay system" evidence="3">
    <location>
        <position position="230"/>
    </location>
</feature>
<dbReference type="GO" id="GO:0017064">
    <property type="term" value="F:fatty acid amide hydrolase activity"/>
    <property type="evidence" value="ECO:0007669"/>
    <property type="project" value="TreeGrafter"/>
</dbReference>
<dbReference type="Gene3D" id="3.90.1300.10">
    <property type="entry name" value="Amidase signature (AS) domain"/>
    <property type="match status" value="1"/>
</dbReference>
<comment type="caution">
    <text evidence="7">The sequence shown here is derived from an EMBL/GenBank/DDBJ whole genome shotgun (WGS) entry which is preliminary data.</text>
</comment>
<dbReference type="GO" id="GO:0004040">
    <property type="term" value="F:amidase activity"/>
    <property type="evidence" value="ECO:0007669"/>
    <property type="project" value="TreeGrafter"/>
</dbReference>
<feature type="binding site" evidence="4">
    <location>
        <begin position="251"/>
        <end position="254"/>
    </location>
    <ligand>
        <name>substrate</name>
    </ligand>
</feature>
<dbReference type="Proteomes" id="UP000677228">
    <property type="component" value="Unassembled WGS sequence"/>
</dbReference>
<name>A0A8S2F540_9BILA</name>
<evidence type="ECO:0000256" key="3">
    <source>
        <dbReference type="PIRSR" id="PIRSR001221-1"/>
    </source>
</evidence>
<evidence type="ECO:0000313" key="7">
    <source>
        <dbReference type="EMBL" id="CAF1394898.1"/>
    </source>
</evidence>
<evidence type="ECO:0000256" key="1">
    <source>
        <dbReference type="ARBA" id="ARBA00009199"/>
    </source>
</evidence>
<dbReference type="EMBL" id="CAJNOK010025831">
    <property type="protein sequence ID" value="CAF1394898.1"/>
    <property type="molecule type" value="Genomic_DNA"/>
</dbReference>
<dbReference type="PANTHER" id="PTHR45847:SF6">
    <property type="entry name" value="FATTY ACID AMIDE HYDROLASE"/>
    <property type="match status" value="1"/>
</dbReference>
<keyword evidence="5" id="KW-1133">Transmembrane helix</keyword>
<dbReference type="InterPro" id="IPR052096">
    <property type="entry name" value="Endocannabinoid_amidase"/>
</dbReference>
<comment type="similarity">
    <text evidence="1">Belongs to the amidase family.</text>
</comment>
<dbReference type="PROSITE" id="PS00571">
    <property type="entry name" value="AMIDASES"/>
    <property type="match status" value="1"/>
</dbReference>
<dbReference type="InterPro" id="IPR036928">
    <property type="entry name" value="AS_sf"/>
</dbReference>
<evidence type="ECO:0000256" key="4">
    <source>
        <dbReference type="PIRSR" id="PIRSR001221-2"/>
    </source>
</evidence>
<dbReference type="PIRSF" id="PIRSF001221">
    <property type="entry name" value="Amidase_fungi"/>
    <property type="match status" value="1"/>
</dbReference>
<evidence type="ECO:0000256" key="5">
    <source>
        <dbReference type="SAM" id="Phobius"/>
    </source>
</evidence>
<evidence type="ECO:0000256" key="2">
    <source>
        <dbReference type="ARBA" id="ARBA00022801"/>
    </source>
</evidence>
<reference evidence="7" key="1">
    <citation type="submission" date="2021-02" db="EMBL/GenBank/DDBJ databases">
        <authorList>
            <person name="Nowell W R."/>
        </authorList>
    </citation>
    <scope>NUCLEOTIDE SEQUENCE</scope>
</reference>
<feature type="active site" description="Acyl-ester intermediate" evidence="3">
    <location>
        <position position="254"/>
    </location>
</feature>
<dbReference type="SUPFAM" id="SSF75304">
    <property type="entry name" value="Amidase signature (AS) enzymes"/>
    <property type="match status" value="1"/>
</dbReference>
<evidence type="ECO:0000259" key="6">
    <source>
        <dbReference type="Pfam" id="PF01425"/>
    </source>
</evidence>
<evidence type="ECO:0000313" key="8">
    <source>
        <dbReference type="EMBL" id="CAF4202323.1"/>
    </source>
</evidence>
<evidence type="ECO:0000313" key="9">
    <source>
        <dbReference type="Proteomes" id="UP000677228"/>
    </source>
</evidence>
<feature type="active site" description="Charge relay system" evidence="3">
    <location>
        <position position="155"/>
    </location>
</feature>
<feature type="binding site" evidence="4">
    <location>
        <position position="204"/>
    </location>
    <ligand>
        <name>substrate</name>
    </ligand>
</feature>
<keyword evidence="5" id="KW-0472">Membrane</keyword>
<protein>
    <recommendedName>
        <fullName evidence="6">Amidase domain-containing protein</fullName>
    </recommendedName>
</protein>
<dbReference type="InterPro" id="IPR023631">
    <property type="entry name" value="Amidase_dom"/>
</dbReference>
<dbReference type="PANTHER" id="PTHR45847">
    <property type="entry name" value="FATTY ACID AMIDE HYDROLASE"/>
    <property type="match status" value="1"/>
</dbReference>
<proteinExistence type="inferred from homology"/>
<feature type="transmembrane region" description="Helical" evidence="5">
    <location>
        <begin position="6"/>
        <end position="26"/>
    </location>
</feature>
<keyword evidence="2" id="KW-0378">Hydrolase</keyword>
<feature type="binding site" evidence="4">
    <location>
        <position position="230"/>
    </location>
    <ligand>
        <name>substrate</name>
    </ligand>
</feature>
<dbReference type="EMBL" id="CAJOBA010047543">
    <property type="protein sequence ID" value="CAF4202323.1"/>
    <property type="molecule type" value="Genomic_DNA"/>
</dbReference>
<sequence length="603" mass="67698">MFFIDYGDVIRALAIISFIYFVKYILTVKRGLYHTQNFRLQATEKLASRDLKRQTLLDILKNDFVVPSKQLHDQIYNLTATQLLEGFKANSFTYSDVIHLFSLRALTIGIKTNAVTEEFYDDAIKKAKELDKEKDLAMYKSDDQLLLLGVPISVKDQIHQQGADSSMGLTARNFRPSHQNGLVLELLIEQGAIPFVRTNTLQAMMLPETDNLTYGRTVNPWDFTRTCGGSSGGEGALLGARGSVLGIGTDVGGSIRIPAHFCGVYGFKPTPGRITDLGIGIPRLKDVIGEGNIRGSVGPLGHSTDDLVLVMKSFLKPKMWHNDKHLVELPWNDEKYRDRNTKLRIGYYTTDDWFKASPACIRAVLQAAEALKQLGHTVIEFKPKNISEAMRIYISILSSDGLKHFLKGLEGEKLNNLYSNLLLASKIPNSLRPLVCTILNLIGESRVALIVQSVGAKKAYDYIELIRDMKFFVDHWVTDMKNHNIDLILSPVNGLPAYHHTLSKDLFVSCSYTLIYSLLHFPAGVVPVTIVKDDEQRYSDAINDLYTKKAASVCQKSKGCPIGVQIAGFPWQDEQVLRTMKELEDKINFNQLPKLAQDIDIYY</sequence>
<dbReference type="Pfam" id="PF01425">
    <property type="entry name" value="Amidase"/>
    <property type="match status" value="1"/>
</dbReference>
<keyword evidence="5" id="KW-0812">Transmembrane</keyword>
<feature type="domain" description="Amidase" evidence="6">
    <location>
        <begin position="98"/>
        <end position="577"/>
    </location>
</feature>
<accession>A0A8S2F540</accession>
<organism evidence="7 9">
    <name type="scientific">Didymodactylos carnosus</name>
    <dbReference type="NCBI Taxonomy" id="1234261"/>
    <lineage>
        <taxon>Eukaryota</taxon>
        <taxon>Metazoa</taxon>
        <taxon>Spiralia</taxon>
        <taxon>Gnathifera</taxon>
        <taxon>Rotifera</taxon>
        <taxon>Eurotatoria</taxon>
        <taxon>Bdelloidea</taxon>
        <taxon>Philodinida</taxon>
        <taxon>Philodinidae</taxon>
        <taxon>Didymodactylos</taxon>
    </lineage>
</organism>
<dbReference type="Proteomes" id="UP000682733">
    <property type="component" value="Unassembled WGS sequence"/>
</dbReference>
<gene>
    <name evidence="7" type="ORF">OVA965_LOCUS32758</name>
    <name evidence="8" type="ORF">TMI583_LOCUS33622</name>
</gene>
<dbReference type="AlphaFoldDB" id="A0A8S2F540"/>
<dbReference type="InterPro" id="IPR020556">
    <property type="entry name" value="Amidase_CS"/>
</dbReference>
<dbReference type="GO" id="GO:0009062">
    <property type="term" value="P:fatty acid catabolic process"/>
    <property type="evidence" value="ECO:0007669"/>
    <property type="project" value="TreeGrafter"/>
</dbReference>